<evidence type="ECO:0000313" key="2">
    <source>
        <dbReference type="EMBL" id="SBS96330.1"/>
    </source>
</evidence>
<gene>
    <name evidence="2" type="ORF">POVCU1_032120</name>
    <name evidence="1" type="ORF">POVCU2_0035030</name>
</gene>
<dbReference type="EMBL" id="FLQU01000467">
    <property type="protein sequence ID" value="SBS86062.1"/>
    <property type="molecule type" value="Genomic_DNA"/>
</dbReference>
<dbReference type="EMBL" id="FLQV01000590">
    <property type="protein sequence ID" value="SBS96330.1"/>
    <property type="molecule type" value="Genomic_DNA"/>
</dbReference>
<sequence length="106" mass="12352">MKLPGCACKSPSLTSTVLTLEVYASCLRSALLRRPEHLSEFPQREGKLLCIAYLRDKFSPLPKFLPFHTYTLCYIRIEEELSMGIYICPYKYKLSPEKTGYNVYWM</sequence>
<reference evidence="1" key="1">
    <citation type="submission" date="2016-05" db="EMBL/GenBank/DDBJ databases">
        <authorList>
            <person name="Lavstsen T."/>
            <person name="Jespersen J.S."/>
        </authorList>
    </citation>
    <scope>NUCLEOTIDE SEQUENCE [LARGE SCALE GENOMIC DNA]</scope>
</reference>
<name>A0A1A8W4I6_PLAOA</name>
<reference evidence="3 4" key="2">
    <citation type="submission" date="2016-05" db="EMBL/GenBank/DDBJ databases">
        <authorList>
            <person name="Naeem Raeece"/>
        </authorList>
    </citation>
    <scope>NUCLEOTIDE SEQUENCE [LARGE SCALE GENOMIC DNA]</scope>
</reference>
<protein>
    <submittedName>
        <fullName evidence="1">Uncharacterized protein</fullName>
    </submittedName>
</protein>
<accession>A0A1A8W4I6</accession>
<proteinExistence type="predicted"/>
<dbReference type="Proteomes" id="UP000078560">
    <property type="component" value="Unassembled WGS sequence"/>
</dbReference>
<evidence type="ECO:0000313" key="4">
    <source>
        <dbReference type="Proteomes" id="UP000078560"/>
    </source>
</evidence>
<evidence type="ECO:0000313" key="1">
    <source>
        <dbReference type="EMBL" id="SBS86062.1"/>
    </source>
</evidence>
<dbReference type="AlphaFoldDB" id="A0A1A8W4I6"/>
<evidence type="ECO:0000313" key="3">
    <source>
        <dbReference type="Proteomes" id="UP000078546"/>
    </source>
</evidence>
<organism evidence="1 4">
    <name type="scientific">Plasmodium ovale curtisi</name>
    <dbReference type="NCBI Taxonomy" id="864141"/>
    <lineage>
        <taxon>Eukaryota</taxon>
        <taxon>Sar</taxon>
        <taxon>Alveolata</taxon>
        <taxon>Apicomplexa</taxon>
        <taxon>Aconoidasida</taxon>
        <taxon>Haemosporida</taxon>
        <taxon>Plasmodiidae</taxon>
        <taxon>Plasmodium</taxon>
        <taxon>Plasmodium (Plasmodium)</taxon>
    </lineage>
</organism>
<dbReference type="Proteomes" id="UP000078546">
    <property type="component" value="Unassembled WGS sequence"/>
</dbReference>